<dbReference type="SUPFAM" id="SSF81383">
    <property type="entry name" value="F-box domain"/>
    <property type="match status" value="1"/>
</dbReference>
<proteinExistence type="predicted"/>
<name>R7W556_AEGTA</name>
<accession>R7W556</accession>
<dbReference type="InterPro" id="IPR056594">
    <property type="entry name" value="AT5G49610-like_b-prop"/>
</dbReference>
<dbReference type="Pfam" id="PF23635">
    <property type="entry name" value="Beta-prop_AT5G49610-like"/>
    <property type="match status" value="1"/>
</dbReference>
<dbReference type="PANTHER" id="PTHR31264">
    <property type="entry name" value="OS07G0554500 PROTEIN-RELATED"/>
    <property type="match status" value="1"/>
</dbReference>
<dbReference type="PANTHER" id="PTHR31264:SF23">
    <property type="entry name" value="F-BOX DOMAIN-CONTAINING PROTEIN"/>
    <property type="match status" value="1"/>
</dbReference>
<protein>
    <recommendedName>
        <fullName evidence="1">F-box protein AT5G49610-like beta-propeller domain-containing protein</fullName>
    </recommendedName>
</protein>
<dbReference type="CDD" id="cd09917">
    <property type="entry name" value="F-box_SF"/>
    <property type="match status" value="1"/>
</dbReference>
<dbReference type="InterPro" id="IPR036047">
    <property type="entry name" value="F-box-like_dom_sf"/>
</dbReference>
<feature type="domain" description="F-box protein AT5G49610-like beta-propeller" evidence="1">
    <location>
        <begin position="101"/>
        <end position="306"/>
    </location>
</feature>
<sequence length="337" mass="37194">MASLPIPDELVAEIFLRLPAPADVIRASGACVSFRRLVAGRPFLRRFRKLHDPPLLGFLALTGAFFPVLPPSPSASAASAVALAADFSFSFLPVPARDWKVRDARGGRVLLSRSPLDNSLAVCDPLHRRYLLLPLIPEVEGWAPHSFENPQRRSSFLDAEEAAGETSFTVISIAHWGDNDKQGAFVFSSSTGQWRSTPWIAGFASFSGYRHAYGCFYGVTACREKLLVLDTQRMEFSLADLPPQVRGSSEQIAGISIVEAGEGVTGMFVLPHYTSHISYLIRRNNGGTSSQWQLERTIPLVSSWYSFMGSTERHLLLVSQGDTFMLDIKTFQLEKVD</sequence>
<dbReference type="EnsemblPlants" id="EMT15711">
    <property type="protein sequence ID" value="EMT15711"/>
    <property type="gene ID" value="F775_21668"/>
</dbReference>
<reference evidence="2" key="1">
    <citation type="submission" date="2015-06" db="UniProtKB">
        <authorList>
            <consortium name="EnsemblPlants"/>
        </authorList>
    </citation>
    <scope>IDENTIFICATION</scope>
</reference>
<evidence type="ECO:0000259" key="1">
    <source>
        <dbReference type="Pfam" id="PF23635"/>
    </source>
</evidence>
<evidence type="ECO:0000313" key="2">
    <source>
        <dbReference type="EnsemblPlants" id="EMT15711"/>
    </source>
</evidence>
<dbReference type="AlphaFoldDB" id="R7W556"/>
<organism evidence="2">
    <name type="scientific">Aegilops tauschii</name>
    <name type="common">Tausch's goatgrass</name>
    <name type="synonym">Aegilops squarrosa</name>
    <dbReference type="NCBI Taxonomy" id="37682"/>
    <lineage>
        <taxon>Eukaryota</taxon>
        <taxon>Viridiplantae</taxon>
        <taxon>Streptophyta</taxon>
        <taxon>Embryophyta</taxon>
        <taxon>Tracheophyta</taxon>
        <taxon>Spermatophyta</taxon>
        <taxon>Magnoliopsida</taxon>
        <taxon>Liliopsida</taxon>
        <taxon>Poales</taxon>
        <taxon>Poaceae</taxon>
        <taxon>BOP clade</taxon>
        <taxon>Pooideae</taxon>
        <taxon>Triticodae</taxon>
        <taxon>Triticeae</taxon>
        <taxon>Triticinae</taxon>
        <taxon>Aegilops</taxon>
    </lineage>
</organism>